<evidence type="ECO:0000313" key="2">
    <source>
        <dbReference type="Proteomes" id="UP000001307"/>
    </source>
</evidence>
<dbReference type="OrthoDB" id="10340313at2759"/>
<dbReference type="InParanoid" id="E4WSV9"/>
<dbReference type="Proteomes" id="UP000001307">
    <property type="component" value="Unassembled WGS sequence"/>
</dbReference>
<sequence length="556" mass="63055">MQQADTDDDSVYVIDVREDESEEQPEEIIKTEDSDFSFANQRHSGTSMSVLCSGASLLSYPEGLTIGTPSYQQNNDNKEFKKSTLSSDRTVVKQFGEYLATDPFHKLGIPTIPLEHDHGEFFVLDQVIDGLEIHQLDYLVADFFRKYKMGGVHGESEVKVTTLECRWSGLRRQLSLKGVQLTKHTAPMVYQAMAERRRYLFKKQSEDKKKSEEEVKLLPKSNISIKEDAIELVKFFVKYHTELPEVLSCLVHFIVINYLRIFTVSEIENLKFGDFIHHEDKHGEYFLPSKRLQKIYASNNSNGWIIPQASENAAFPCPVGVLKFYMSKLDPHLQTNKANLSIMALLLQTSKDPVRIEKGIWFATSYYKPKSALTNIFTRVQTISNLINDPVKLKGRYDNSSVSLICEQIFASAPSKHPVLQNLHHKFEIYRLASQTEKDKIFPLTETRIDSQFKSISEMNAIKPQTRESPKNALSFQSSSPAALITTLASQNLTAQTIVDSLPTLLPAIAPRPAISNSSISSNTNLNGKRIFPTDLPKISVHNLSDKFLDFHQKII</sequence>
<name>E4WSV9_OIKDI</name>
<accession>E4WSV9</accession>
<protein>
    <submittedName>
        <fullName evidence="1">Uncharacterized protein</fullName>
    </submittedName>
</protein>
<evidence type="ECO:0000313" key="1">
    <source>
        <dbReference type="EMBL" id="CBY06762.1"/>
    </source>
</evidence>
<proteinExistence type="predicted"/>
<gene>
    <name evidence="1" type="ORF">GSOID_T00005824001</name>
</gene>
<dbReference type="EMBL" id="FN653016">
    <property type="protein sequence ID" value="CBY06762.1"/>
    <property type="molecule type" value="Genomic_DNA"/>
</dbReference>
<organism evidence="1">
    <name type="scientific">Oikopleura dioica</name>
    <name type="common">Tunicate</name>
    <dbReference type="NCBI Taxonomy" id="34765"/>
    <lineage>
        <taxon>Eukaryota</taxon>
        <taxon>Metazoa</taxon>
        <taxon>Chordata</taxon>
        <taxon>Tunicata</taxon>
        <taxon>Appendicularia</taxon>
        <taxon>Copelata</taxon>
        <taxon>Oikopleuridae</taxon>
        <taxon>Oikopleura</taxon>
    </lineage>
</organism>
<reference evidence="1" key="1">
    <citation type="journal article" date="2010" name="Science">
        <title>Plasticity of animal genome architecture unmasked by rapid evolution of a pelagic tunicate.</title>
        <authorList>
            <person name="Denoeud F."/>
            <person name="Henriet S."/>
            <person name="Mungpakdee S."/>
            <person name="Aury J.M."/>
            <person name="Da Silva C."/>
            <person name="Brinkmann H."/>
            <person name="Mikhaleva J."/>
            <person name="Olsen L.C."/>
            <person name="Jubin C."/>
            <person name="Canestro C."/>
            <person name="Bouquet J.M."/>
            <person name="Danks G."/>
            <person name="Poulain J."/>
            <person name="Campsteijn C."/>
            <person name="Adamski M."/>
            <person name="Cross I."/>
            <person name="Yadetie F."/>
            <person name="Muffato M."/>
            <person name="Louis A."/>
            <person name="Butcher S."/>
            <person name="Tsagkogeorga G."/>
            <person name="Konrad A."/>
            <person name="Singh S."/>
            <person name="Jensen M.F."/>
            <person name="Cong E.H."/>
            <person name="Eikeseth-Otteraa H."/>
            <person name="Noel B."/>
            <person name="Anthouard V."/>
            <person name="Porcel B.M."/>
            <person name="Kachouri-Lafond R."/>
            <person name="Nishino A."/>
            <person name="Ugolini M."/>
            <person name="Chourrout P."/>
            <person name="Nishida H."/>
            <person name="Aasland R."/>
            <person name="Huzurbazar S."/>
            <person name="Westhof E."/>
            <person name="Delsuc F."/>
            <person name="Lehrach H."/>
            <person name="Reinhardt R."/>
            <person name="Weissenbach J."/>
            <person name="Roy S.W."/>
            <person name="Artiguenave F."/>
            <person name="Postlethwait J.H."/>
            <person name="Manak J.R."/>
            <person name="Thompson E.M."/>
            <person name="Jaillon O."/>
            <person name="Du Pasquier L."/>
            <person name="Boudinot P."/>
            <person name="Liberles D.A."/>
            <person name="Volff J.N."/>
            <person name="Philippe H."/>
            <person name="Lenhard B."/>
            <person name="Roest Crollius H."/>
            <person name="Wincker P."/>
            <person name="Chourrout D."/>
        </authorList>
    </citation>
    <scope>NUCLEOTIDE SEQUENCE [LARGE SCALE GENOMIC DNA]</scope>
</reference>
<keyword evidence="2" id="KW-1185">Reference proteome</keyword>
<dbReference type="AlphaFoldDB" id="E4WSV9"/>